<comment type="pathway">
    <text evidence="2 14">Porphyrin-containing compound metabolism; heme O biosynthesis; heme O from protoheme: step 1/1.</text>
</comment>
<evidence type="ECO:0000256" key="7">
    <source>
        <dbReference type="ARBA" id="ARBA00022989"/>
    </source>
</evidence>
<dbReference type="RefSeq" id="WP_194537537.1">
    <property type="nucleotide sequence ID" value="NZ_JACEFB010000004.1"/>
</dbReference>
<keyword evidence="4 14" id="KW-1003">Cell membrane</keyword>
<evidence type="ECO:0000256" key="8">
    <source>
        <dbReference type="ARBA" id="ARBA00023133"/>
    </source>
</evidence>
<comment type="subcellular location">
    <subcellularLocation>
        <location evidence="1 14">Cell membrane</location>
        <topology evidence="1 14">Multi-pass membrane protein</topology>
    </subcellularLocation>
</comment>
<feature type="transmembrane region" description="Helical" evidence="14">
    <location>
        <begin position="188"/>
        <end position="213"/>
    </location>
</feature>
<comment type="caution">
    <text evidence="15">The sequence shown here is derived from an EMBL/GenBank/DDBJ whole genome shotgun (WGS) entry which is preliminary data.</text>
</comment>
<evidence type="ECO:0000256" key="11">
    <source>
        <dbReference type="ARBA" id="ARBA00040810"/>
    </source>
</evidence>
<keyword evidence="8 14" id="KW-0350">Heme biosynthesis</keyword>
<evidence type="ECO:0000256" key="6">
    <source>
        <dbReference type="ARBA" id="ARBA00022692"/>
    </source>
</evidence>
<keyword evidence="7 14" id="KW-1133">Transmembrane helix</keyword>
<proteinExistence type="inferred from homology"/>
<feature type="transmembrane region" description="Helical" evidence="14">
    <location>
        <begin position="44"/>
        <end position="61"/>
    </location>
</feature>
<evidence type="ECO:0000256" key="9">
    <source>
        <dbReference type="ARBA" id="ARBA00023136"/>
    </source>
</evidence>
<feature type="transmembrane region" description="Helical" evidence="14">
    <location>
        <begin position="161"/>
        <end position="182"/>
    </location>
</feature>
<dbReference type="EMBL" id="JACEFB010000004">
    <property type="protein sequence ID" value="MBA2226112.1"/>
    <property type="molecule type" value="Genomic_DNA"/>
</dbReference>
<keyword evidence="5 14" id="KW-0808">Transferase</keyword>
<feature type="transmembrane region" description="Helical" evidence="14">
    <location>
        <begin position="67"/>
        <end position="89"/>
    </location>
</feature>
<comment type="similarity">
    <text evidence="14">Belongs to the UbiA prenyltransferase family. Protoheme IX farnesyltransferase subfamily.</text>
</comment>
<dbReference type="AlphaFoldDB" id="A0A7V8VDP1"/>
<evidence type="ECO:0000256" key="14">
    <source>
        <dbReference type="HAMAP-Rule" id="MF_00154"/>
    </source>
</evidence>
<dbReference type="PANTHER" id="PTHR43448:SF7">
    <property type="entry name" value="4-HYDROXYBENZOATE SOLANESYLTRANSFERASE"/>
    <property type="match status" value="1"/>
</dbReference>
<name>A0A7V8VDP1_9BACT</name>
<dbReference type="EC" id="2.5.1.141" evidence="3 14"/>
<dbReference type="GO" id="GO:0005886">
    <property type="term" value="C:plasma membrane"/>
    <property type="evidence" value="ECO:0007669"/>
    <property type="project" value="UniProtKB-SubCell"/>
</dbReference>
<dbReference type="PROSITE" id="PS00943">
    <property type="entry name" value="UBIA"/>
    <property type="match status" value="1"/>
</dbReference>
<evidence type="ECO:0000256" key="13">
    <source>
        <dbReference type="ARBA" id="ARBA00047690"/>
    </source>
</evidence>
<feature type="transmembrane region" description="Helical" evidence="14">
    <location>
        <begin position="234"/>
        <end position="255"/>
    </location>
</feature>
<feature type="transmembrane region" description="Helical" evidence="14">
    <location>
        <begin position="137"/>
        <end position="154"/>
    </location>
</feature>
<evidence type="ECO:0000256" key="5">
    <source>
        <dbReference type="ARBA" id="ARBA00022679"/>
    </source>
</evidence>
<dbReference type="UniPathway" id="UPA00834">
    <property type="reaction ID" value="UER00712"/>
</dbReference>
<dbReference type="GO" id="GO:0048034">
    <property type="term" value="P:heme O biosynthetic process"/>
    <property type="evidence" value="ECO:0007669"/>
    <property type="project" value="UniProtKB-UniRule"/>
</dbReference>
<comment type="miscellaneous">
    <text evidence="14">Carbon 2 of the heme B porphyrin ring is defined according to the Fischer nomenclature.</text>
</comment>
<dbReference type="InterPro" id="IPR000537">
    <property type="entry name" value="UbiA_prenyltransferase"/>
</dbReference>
<organism evidence="15 16">
    <name type="scientific">Thermogemmata fonticola</name>
    <dbReference type="NCBI Taxonomy" id="2755323"/>
    <lineage>
        <taxon>Bacteria</taxon>
        <taxon>Pseudomonadati</taxon>
        <taxon>Planctomycetota</taxon>
        <taxon>Planctomycetia</taxon>
        <taxon>Gemmatales</taxon>
        <taxon>Gemmataceae</taxon>
        <taxon>Thermogemmata</taxon>
    </lineage>
</organism>
<dbReference type="GO" id="GO:0008495">
    <property type="term" value="F:protoheme IX farnesyltransferase activity"/>
    <property type="evidence" value="ECO:0007669"/>
    <property type="project" value="UniProtKB-UniRule"/>
</dbReference>
<reference evidence="15 16" key="1">
    <citation type="submission" date="2020-07" db="EMBL/GenBank/DDBJ databases">
        <title>Thermogemmata thermophila gen. nov., sp. nov., a novel moderate thermophilic planctomycete from a Kamchatka hot spring.</title>
        <authorList>
            <person name="Elcheninov A.G."/>
            <person name="Podosokorskaya O.A."/>
            <person name="Kovaleva O.L."/>
            <person name="Novikov A."/>
            <person name="Bonch-Osmolovskaya E.A."/>
            <person name="Toshchakov S.V."/>
            <person name="Kublanov I.V."/>
        </authorList>
    </citation>
    <scope>NUCLEOTIDE SEQUENCE [LARGE SCALE GENOMIC DNA]</scope>
    <source>
        <strain evidence="15 16">2918</strain>
    </source>
</reference>
<dbReference type="Pfam" id="PF01040">
    <property type="entry name" value="UbiA"/>
    <property type="match status" value="1"/>
</dbReference>
<dbReference type="Proteomes" id="UP000542342">
    <property type="component" value="Unassembled WGS sequence"/>
</dbReference>
<dbReference type="Gene3D" id="1.10.357.140">
    <property type="entry name" value="UbiA prenyltransferase"/>
    <property type="match status" value="1"/>
</dbReference>
<feature type="transmembrane region" description="Helical" evidence="14">
    <location>
        <begin position="292"/>
        <end position="309"/>
    </location>
</feature>
<feature type="transmembrane region" description="Helical" evidence="14">
    <location>
        <begin position="110"/>
        <end position="131"/>
    </location>
</feature>
<accession>A0A7V8VDP1</accession>
<evidence type="ECO:0000256" key="1">
    <source>
        <dbReference type="ARBA" id="ARBA00004651"/>
    </source>
</evidence>
<evidence type="ECO:0000313" key="16">
    <source>
        <dbReference type="Proteomes" id="UP000542342"/>
    </source>
</evidence>
<sequence>MRQHSWAIEAEAMVMSLGGSAGASVAGVRRWADLLALTKPRITLLALFTVAAGYVLGAGATEVRLAGLVHVLMGAGLVAAAGGVFNQLWERRYDGSMPRTRDRPLPAGRISPEFAAAYGAALLGIGLAWLWSTTTPAAVAAASATFALYVFVYTPLKRKTVWNTAVGAVPGALPPVIGWCASRGAEGLLAAAGLFAILFLWQIPHFMAIAWRYRREYAAAGFRMLPNDDAQGKKTAAVSLLCCLLLLIVGGSTAWYLGSRLACAGAIAAGLLFLYPALRFAHQRNDATARQLLRGSLLYVPLVYGLLVFDACW</sequence>
<dbReference type="InterPro" id="IPR030470">
    <property type="entry name" value="UbiA_prenylTrfase_CS"/>
</dbReference>
<evidence type="ECO:0000256" key="12">
    <source>
        <dbReference type="ARBA" id="ARBA00042475"/>
    </source>
</evidence>
<comment type="function">
    <text evidence="14">Converts heme B (protoheme IX) to heme O by substitution of the vinyl group on carbon 2 of heme B porphyrin ring with a hydroxyethyl farnesyl side group.</text>
</comment>
<dbReference type="CDD" id="cd13957">
    <property type="entry name" value="PT_UbiA_Cox10"/>
    <property type="match status" value="1"/>
</dbReference>
<dbReference type="HAMAP" id="MF_00154">
    <property type="entry name" value="CyoE_CtaB"/>
    <property type="match status" value="1"/>
</dbReference>
<feature type="transmembrane region" description="Helical" evidence="14">
    <location>
        <begin position="261"/>
        <end position="280"/>
    </location>
</feature>
<gene>
    <name evidence="15" type="primary">cyoE</name>
    <name evidence="14" type="synonym">ctaB</name>
    <name evidence="15" type="ORF">H0921_08045</name>
</gene>
<evidence type="ECO:0000256" key="10">
    <source>
        <dbReference type="ARBA" id="ARBA00030253"/>
    </source>
</evidence>
<evidence type="ECO:0000313" key="15">
    <source>
        <dbReference type="EMBL" id="MBA2226112.1"/>
    </source>
</evidence>
<protein>
    <recommendedName>
        <fullName evidence="11 14">Protoheme IX farnesyltransferase</fullName>
        <ecNumber evidence="3 14">2.5.1.141</ecNumber>
    </recommendedName>
    <alternativeName>
        <fullName evidence="12 14">Heme B farnesyltransferase</fullName>
    </alternativeName>
    <alternativeName>
        <fullName evidence="10 14">Heme O synthase</fullName>
    </alternativeName>
</protein>
<dbReference type="InterPro" id="IPR006369">
    <property type="entry name" value="Protohaem_IX_farnesylTrfase"/>
</dbReference>
<keyword evidence="9 14" id="KW-0472">Membrane</keyword>
<keyword evidence="6 14" id="KW-0812">Transmembrane</keyword>
<evidence type="ECO:0000256" key="2">
    <source>
        <dbReference type="ARBA" id="ARBA00004919"/>
    </source>
</evidence>
<dbReference type="NCBIfam" id="TIGR01473">
    <property type="entry name" value="cyoE_ctaB"/>
    <property type="match status" value="1"/>
</dbReference>
<comment type="catalytic activity">
    <reaction evidence="13 14">
        <text>heme b + (2E,6E)-farnesyl diphosphate + H2O = Fe(II)-heme o + diphosphate</text>
        <dbReference type="Rhea" id="RHEA:28070"/>
        <dbReference type="ChEBI" id="CHEBI:15377"/>
        <dbReference type="ChEBI" id="CHEBI:33019"/>
        <dbReference type="ChEBI" id="CHEBI:60344"/>
        <dbReference type="ChEBI" id="CHEBI:60530"/>
        <dbReference type="ChEBI" id="CHEBI:175763"/>
        <dbReference type="EC" id="2.5.1.141"/>
    </reaction>
</comment>
<dbReference type="InterPro" id="IPR044878">
    <property type="entry name" value="UbiA_sf"/>
</dbReference>
<evidence type="ECO:0000256" key="3">
    <source>
        <dbReference type="ARBA" id="ARBA00012292"/>
    </source>
</evidence>
<dbReference type="PANTHER" id="PTHR43448">
    <property type="entry name" value="PROTOHEME IX FARNESYLTRANSFERASE, MITOCHONDRIAL"/>
    <property type="match status" value="1"/>
</dbReference>
<evidence type="ECO:0000256" key="4">
    <source>
        <dbReference type="ARBA" id="ARBA00022475"/>
    </source>
</evidence>
<keyword evidence="16" id="KW-1185">Reference proteome</keyword>